<gene>
    <name evidence="1" type="ORF">K452DRAFT_296692</name>
</gene>
<dbReference type="GeneID" id="54299435"/>
<protein>
    <submittedName>
        <fullName evidence="1">Uncharacterized protein</fullName>
    </submittedName>
</protein>
<evidence type="ECO:0000313" key="1">
    <source>
        <dbReference type="EMBL" id="KAF2143699.1"/>
    </source>
</evidence>
<accession>A0A6A6BHS7</accession>
<dbReference type="Proteomes" id="UP000799438">
    <property type="component" value="Unassembled WGS sequence"/>
</dbReference>
<dbReference type="EMBL" id="ML995481">
    <property type="protein sequence ID" value="KAF2143699.1"/>
    <property type="molecule type" value="Genomic_DNA"/>
</dbReference>
<name>A0A6A6BHS7_9PEZI</name>
<keyword evidence="2" id="KW-1185">Reference proteome</keyword>
<organism evidence="1 2">
    <name type="scientific">Aplosporella prunicola CBS 121167</name>
    <dbReference type="NCBI Taxonomy" id="1176127"/>
    <lineage>
        <taxon>Eukaryota</taxon>
        <taxon>Fungi</taxon>
        <taxon>Dikarya</taxon>
        <taxon>Ascomycota</taxon>
        <taxon>Pezizomycotina</taxon>
        <taxon>Dothideomycetes</taxon>
        <taxon>Dothideomycetes incertae sedis</taxon>
        <taxon>Botryosphaeriales</taxon>
        <taxon>Aplosporellaceae</taxon>
        <taxon>Aplosporella</taxon>
    </lineage>
</organism>
<dbReference type="AlphaFoldDB" id="A0A6A6BHS7"/>
<reference evidence="1" key="1">
    <citation type="journal article" date="2020" name="Stud. Mycol.">
        <title>101 Dothideomycetes genomes: a test case for predicting lifestyles and emergence of pathogens.</title>
        <authorList>
            <person name="Haridas S."/>
            <person name="Albert R."/>
            <person name="Binder M."/>
            <person name="Bloem J."/>
            <person name="Labutti K."/>
            <person name="Salamov A."/>
            <person name="Andreopoulos B."/>
            <person name="Baker S."/>
            <person name="Barry K."/>
            <person name="Bills G."/>
            <person name="Bluhm B."/>
            <person name="Cannon C."/>
            <person name="Castanera R."/>
            <person name="Culley D."/>
            <person name="Daum C."/>
            <person name="Ezra D."/>
            <person name="Gonzalez J."/>
            <person name="Henrissat B."/>
            <person name="Kuo A."/>
            <person name="Liang C."/>
            <person name="Lipzen A."/>
            <person name="Lutzoni F."/>
            <person name="Magnuson J."/>
            <person name="Mondo S."/>
            <person name="Nolan M."/>
            <person name="Ohm R."/>
            <person name="Pangilinan J."/>
            <person name="Park H.-J."/>
            <person name="Ramirez L."/>
            <person name="Alfaro M."/>
            <person name="Sun H."/>
            <person name="Tritt A."/>
            <person name="Yoshinaga Y."/>
            <person name="Zwiers L.-H."/>
            <person name="Turgeon B."/>
            <person name="Goodwin S."/>
            <person name="Spatafora J."/>
            <person name="Crous P."/>
            <person name="Grigoriev I."/>
        </authorList>
    </citation>
    <scope>NUCLEOTIDE SEQUENCE</scope>
    <source>
        <strain evidence="1">CBS 121167</strain>
    </source>
</reference>
<dbReference type="OrthoDB" id="420046at2759"/>
<evidence type="ECO:0000313" key="2">
    <source>
        <dbReference type="Proteomes" id="UP000799438"/>
    </source>
</evidence>
<sequence length="131" mass="14641">MFAAGRNYALPETAIRRSKAAAVVRPPIPAHCLLYLPCNSPSMTVVISRNKYEHLTLLAVFRHWRYISSFGGPWLHLPPDLVESLAHTYPVDPALPAEGALLRTRALTKLFKHDCSVSSTSRSRVATFMLR</sequence>
<dbReference type="RefSeq" id="XP_033399411.1">
    <property type="nucleotide sequence ID" value="XM_033541938.1"/>
</dbReference>
<proteinExistence type="predicted"/>